<dbReference type="EMBL" id="MU394327">
    <property type="protein sequence ID" value="KAI6085283.1"/>
    <property type="molecule type" value="Genomic_DNA"/>
</dbReference>
<evidence type="ECO:0000313" key="1">
    <source>
        <dbReference type="EMBL" id="KAI6085283.1"/>
    </source>
</evidence>
<protein>
    <submittedName>
        <fullName evidence="1">Uncharacterized protein</fullName>
    </submittedName>
</protein>
<name>A0ACC0CYB6_9PEZI</name>
<sequence length="735" mass="79773">MEQQPVAPQARALPKHTKMNYACEACRSSKIKCQPGPQPGICKRCSEFKRECVFRTGPRTRRPRGSRPDAEVPPPPPPGPSKTFSIDFTMPAAEDVHDDFDELRERHERYIENLLPEPDDDDDAPVLSPSAVGFAGQQQRQTFNFNDLSMPTPSGGRGKSSSAAAGSRPVSSLGIKPLFNLDSAAHLLESFRAMLPHCPCVVLPEDADVRTMAREMPFVLLAILAVTSCSTSLQNHSLYDEEFRKILGLKFVAGGERTLELLQGLLIYCSWYPFHLRPKNKQLLQYLRMAVDIVHDLELDEETDMNLAAESPEDQEVKFQGIRAYLTCFYLFSVHSWGMSKPSSLDYTSWMAKCCDVLEACSELEQDHILVWLVRIQYIQHELWQLHRARRRADFAQNEQHLQLLRIGLETQLRDFQARIPGHLSTTPSILMASLNADAYVLAAPLMQAPRPRLEDSADPLADAARFQAATYTVRAVFDYVASLAPARLGLLSGPDLTRLIVLVILAYRLSFPMPACPGYDYAAGRRVLDFGTHLARLSALDGKEGGGGSDGDRTGGKAKGETAAAAAKKVDVVTAMRVVLGSVRARFDRKSAELEAAAAAEEGGAGRRARMCPMFDGSLDQYLPLWEGQQDDGSFVGSSASASYATPSHSGSSSAPTAADSVLSAAVAAAGTVDAALYPPLVDGAPAKPVFHDLWATMTMGWADDADVGVGVHPGIVNGAGVGDVGGFGDLVGL</sequence>
<reference evidence="1 2" key="1">
    <citation type="journal article" date="2022" name="New Phytol.">
        <title>Ecological generalism drives hyperdiversity of secondary metabolite gene clusters in xylarialean endophytes.</title>
        <authorList>
            <person name="Franco M.E.E."/>
            <person name="Wisecaver J.H."/>
            <person name="Arnold A.E."/>
            <person name="Ju Y.M."/>
            <person name="Slot J.C."/>
            <person name="Ahrendt S."/>
            <person name="Moore L.P."/>
            <person name="Eastman K.E."/>
            <person name="Scott K."/>
            <person name="Konkel Z."/>
            <person name="Mondo S.J."/>
            <person name="Kuo A."/>
            <person name="Hayes R.D."/>
            <person name="Haridas S."/>
            <person name="Andreopoulos B."/>
            <person name="Riley R."/>
            <person name="LaButti K."/>
            <person name="Pangilinan J."/>
            <person name="Lipzen A."/>
            <person name="Amirebrahimi M."/>
            <person name="Yan J."/>
            <person name="Adam C."/>
            <person name="Keymanesh K."/>
            <person name="Ng V."/>
            <person name="Louie K."/>
            <person name="Northen T."/>
            <person name="Drula E."/>
            <person name="Henrissat B."/>
            <person name="Hsieh H.M."/>
            <person name="Youens-Clark K."/>
            <person name="Lutzoni F."/>
            <person name="Miadlikowska J."/>
            <person name="Eastwood D.C."/>
            <person name="Hamelin R.C."/>
            <person name="Grigoriev I.V."/>
            <person name="U'Ren J.M."/>
        </authorList>
    </citation>
    <scope>NUCLEOTIDE SEQUENCE [LARGE SCALE GENOMIC DNA]</scope>
    <source>
        <strain evidence="1 2">ER1909</strain>
    </source>
</reference>
<accession>A0ACC0CYB6</accession>
<gene>
    <name evidence="1" type="ORF">F4821DRAFT_241151</name>
</gene>
<dbReference type="Proteomes" id="UP001497680">
    <property type="component" value="Unassembled WGS sequence"/>
</dbReference>
<evidence type="ECO:0000313" key="2">
    <source>
        <dbReference type="Proteomes" id="UP001497680"/>
    </source>
</evidence>
<keyword evidence="2" id="KW-1185">Reference proteome</keyword>
<proteinExistence type="predicted"/>
<comment type="caution">
    <text evidence="1">The sequence shown here is derived from an EMBL/GenBank/DDBJ whole genome shotgun (WGS) entry which is preliminary data.</text>
</comment>
<organism evidence="1 2">
    <name type="scientific">Hypoxylon rubiginosum</name>
    <dbReference type="NCBI Taxonomy" id="110542"/>
    <lineage>
        <taxon>Eukaryota</taxon>
        <taxon>Fungi</taxon>
        <taxon>Dikarya</taxon>
        <taxon>Ascomycota</taxon>
        <taxon>Pezizomycotina</taxon>
        <taxon>Sordariomycetes</taxon>
        <taxon>Xylariomycetidae</taxon>
        <taxon>Xylariales</taxon>
        <taxon>Hypoxylaceae</taxon>
        <taxon>Hypoxylon</taxon>
    </lineage>
</organism>